<evidence type="ECO:0000259" key="6">
    <source>
        <dbReference type="PROSITE" id="PS50049"/>
    </source>
</evidence>
<keyword evidence="5" id="KW-1133">Transmembrane helix</keyword>
<dbReference type="InterPro" id="IPR006052">
    <property type="entry name" value="TNF_dom"/>
</dbReference>
<comment type="caution">
    <text evidence="7">The sequence shown here is derived from an EMBL/GenBank/DDBJ whole genome shotgun (WGS) entry which is preliminary data.</text>
</comment>
<dbReference type="PANTHER" id="PTHR11471">
    <property type="entry name" value="TUMOR NECROSIS FACTOR FAMILY MEMBER"/>
    <property type="match status" value="1"/>
</dbReference>
<dbReference type="GO" id="GO:0006955">
    <property type="term" value="P:immune response"/>
    <property type="evidence" value="ECO:0007669"/>
    <property type="project" value="InterPro"/>
</dbReference>
<dbReference type="SUPFAM" id="SSF49842">
    <property type="entry name" value="TNF-like"/>
    <property type="match status" value="1"/>
</dbReference>
<accession>A0AAN8KDE8</accession>
<keyword evidence="5" id="KW-0812">Transmembrane</keyword>
<protein>
    <recommendedName>
        <fullName evidence="6">THD domain-containing protein</fullName>
    </recommendedName>
</protein>
<dbReference type="GO" id="GO:0005125">
    <property type="term" value="F:cytokine activity"/>
    <property type="evidence" value="ECO:0007669"/>
    <property type="project" value="UniProtKB-KW"/>
</dbReference>
<keyword evidence="4 5" id="KW-0472">Membrane</keyword>
<comment type="subcellular location">
    <subcellularLocation>
        <location evidence="1">Membrane</location>
    </subcellularLocation>
</comment>
<reference evidence="7 8" key="1">
    <citation type="submission" date="2024-01" db="EMBL/GenBank/DDBJ databases">
        <title>The genome of the rayed Mediterranean limpet Patella caerulea (Linnaeus, 1758).</title>
        <authorList>
            <person name="Anh-Thu Weber A."/>
            <person name="Halstead-Nussloch G."/>
        </authorList>
    </citation>
    <scope>NUCLEOTIDE SEQUENCE [LARGE SCALE GENOMIC DNA]</scope>
    <source>
        <strain evidence="7">AATW-2023a</strain>
        <tissue evidence="7">Whole specimen</tissue>
    </source>
</reference>
<dbReference type="Proteomes" id="UP001347796">
    <property type="component" value="Unassembled WGS sequence"/>
</dbReference>
<evidence type="ECO:0000256" key="1">
    <source>
        <dbReference type="ARBA" id="ARBA00004370"/>
    </source>
</evidence>
<dbReference type="GO" id="GO:0016020">
    <property type="term" value="C:membrane"/>
    <property type="evidence" value="ECO:0007669"/>
    <property type="project" value="UniProtKB-SubCell"/>
</dbReference>
<dbReference type="InterPro" id="IPR008983">
    <property type="entry name" value="Tumour_necrosis_fac-like_dom"/>
</dbReference>
<keyword evidence="3" id="KW-0202">Cytokine</keyword>
<evidence type="ECO:0000256" key="5">
    <source>
        <dbReference type="SAM" id="Phobius"/>
    </source>
</evidence>
<organism evidence="7 8">
    <name type="scientific">Patella caerulea</name>
    <name type="common">Rayed Mediterranean limpet</name>
    <dbReference type="NCBI Taxonomy" id="87958"/>
    <lineage>
        <taxon>Eukaryota</taxon>
        <taxon>Metazoa</taxon>
        <taxon>Spiralia</taxon>
        <taxon>Lophotrochozoa</taxon>
        <taxon>Mollusca</taxon>
        <taxon>Gastropoda</taxon>
        <taxon>Patellogastropoda</taxon>
        <taxon>Patelloidea</taxon>
        <taxon>Patellidae</taxon>
        <taxon>Patella</taxon>
    </lineage>
</organism>
<dbReference type="AlphaFoldDB" id="A0AAN8KDE8"/>
<name>A0AAN8KDE8_PATCE</name>
<evidence type="ECO:0000313" key="7">
    <source>
        <dbReference type="EMBL" id="KAK6195780.1"/>
    </source>
</evidence>
<proteinExistence type="inferred from homology"/>
<gene>
    <name evidence="7" type="ORF">SNE40_001136</name>
</gene>
<dbReference type="GO" id="GO:0005615">
    <property type="term" value="C:extracellular space"/>
    <property type="evidence" value="ECO:0007669"/>
    <property type="project" value="UniProtKB-KW"/>
</dbReference>
<keyword evidence="8" id="KW-1185">Reference proteome</keyword>
<dbReference type="Pfam" id="PF00229">
    <property type="entry name" value="TNF"/>
    <property type="match status" value="1"/>
</dbReference>
<dbReference type="Gene3D" id="2.60.120.40">
    <property type="match status" value="1"/>
</dbReference>
<sequence>MSNHLRSQNSITLCPGRQERFAHLEPDIRRSTGEKRECTRCVLLGVTGLAILLSISASVVSGIVFIKLNFILPENQDDGKICFTTTDLKLSPFRDEENGIEKLSKEVNDNQFLYCASTPEQMQIILNWVIDNKTKASVDKYNDQLTNNLLEGPAVSAHVLIGSGNSPTYNNNTTVKLFKSRSLSHYDGINIGQHKVIIKTKGTYFLYSQIYFKLIPGVNYHQPMNTSFRLSHKVVRFRQRSPTKNGQVELLRNYQQTYIKYGERYMQSSFVSGTFEMIAGDEIGVTVTNLNYIARIPETNYIGLFLLGNDRTV</sequence>
<evidence type="ECO:0000313" key="8">
    <source>
        <dbReference type="Proteomes" id="UP001347796"/>
    </source>
</evidence>
<evidence type="ECO:0000256" key="4">
    <source>
        <dbReference type="ARBA" id="ARBA00023136"/>
    </source>
</evidence>
<dbReference type="PANTHER" id="PTHR11471:SF13">
    <property type="entry name" value="TNF FAMILY PROFILE DOMAIN-CONTAINING PROTEIN"/>
    <property type="match status" value="1"/>
</dbReference>
<evidence type="ECO:0000256" key="2">
    <source>
        <dbReference type="ARBA" id="ARBA00008670"/>
    </source>
</evidence>
<dbReference type="SMART" id="SM00207">
    <property type="entry name" value="TNF"/>
    <property type="match status" value="1"/>
</dbReference>
<dbReference type="EMBL" id="JAZGQO010000001">
    <property type="protein sequence ID" value="KAK6195780.1"/>
    <property type="molecule type" value="Genomic_DNA"/>
</dbReference>
<dbReference type="GO" id="GO:0005164">
    <property type="term" value="F:tumor necrosis factor receptor binding"/>
    <property type="evidence" value="ECO:0007669"/>
    <property type="project" value="InterPro"/>
</dbReference>
<dbReference type="PROSITE" id="PS50049">
    <property type="entry name" value="THD_2"/>
    <property type="match status" value="1"/>
</dbReference>
<feature type="domain" description="THD" evidence="6">
    <location>
        <begin position="155"/>
        <end position="307"/>
    </location>
</feature>
<evidence type="ECO:0000256" key="3">
    <source>
        <dbReference type="ARBA" id="ARBA00022514"/>
    </source>
</evidence>
<comment type="similarity">
    <text evidence="2">Belongs to the tumor necrosis factor family.</text>
</comment>
<feature type="transmembrane region" description="Helical" evidence="5">
    <location>
        <begin position="41"/>
        <end position="66"/>
    </location>
</feature>